<dbReference type="Proteomes" id="UP000050465">
    <property type="component" value="Unassembled WGS sequence"/>
</dbReference>
<dbReference type="PATRIC" id="fig|1666911.3.peg.2399"/>
<dbReference type="PANTHER" id="PTHR30566:SF5">
    <property type="entry name" value="MECHANOSENSITIVE ION CHANNEL PROTEIN 1, MITOCHONDRIAL-RELATED"/>
    <property type="match status" value="1"/>
</dbReference>
<keyword evidence="5 7" id="KW-0472">Membrane</keyword>
<comment type="subcellular location">
    <subcellularLocation>
        <location evidence="1">Cell membrane</location>
        <topology evidence="1">Multi-pass membrane protein</topology>
    </subcellularLocation>
</comment>
<dbReference type="SUPFAM" id="SSF82689">
    <property type="entry name" value="Mechanosensitive channel protein MscS (YggB), C-terminal domain"/>
    <property type="match status" value="1"/>
</dbReference>
<gene>
    <name evidence="9" type="ORF">HLUCCA11_00115</name>
</gene>
<keyword evidence="2" id="KW-1003">Cell membrane</keyword>
<dbReference type="GO" id="GO:0055085">
    <property type="term" value="P:transmembrane transport"/>
    <property type="evidence" value="ECO:0007669"/>
    <property type="project" value="InterPro"/>
</dbReference>
<dbReference type="GO" id="GO:0005886">
    <property type="term" value="C:plasma membrane"/>
    <property type="evidence" value="ECO:0007669"/>
    <property type="project" value="UniProtKB-SubCell"/>
</dbReference>
<dbReference type="Gene3D" id="3.30.70.100">
    <property type="match status" value="1"/>
</dbReference>
<feature type="transmembrane region" description="Helical" evidence="7">
    <location>
        <begin position="61"/>
        <end position="82"/>
    </location>
</feature>
<name>A0A0P8A3B5_9CYAN</name>
<dbReference type="InterPro" id="IPR023408">
    <property type="entry name" value="MscS_beta-dom_sf"/>
</dbReference>
<accession>A0A0P8A3B5</accession>
<comment type="caution">
    <text evidence="9">The sequence shown here is derived from an EMBL/GenBank/DDBJ whole genome shotgun (WGS) entry which is preliminary data.</text>
</comment>
<keyword evidence="3 7" id="KW-0812">Transmembrane</keyword>
<protein>
    <submittedName>
        <fullName evidence="9">Small-conductance mechanosensitive channel</fullName>
    </submittedName>
</protein>
<dbReference type="AlphaFoldDB" id="A0A0P8A3B5"/>
<dbReference type="Pfam" id="PF00924">
    <property type="entry name" value="MS_channel_2nd"/>
    <property type="match status" value="1"/>
</dbReference>
<dbReference type="Gene3D" id="2.30.30.60">
    <property type="match status" value="1"/>
</dbReference>
<evidence type="ECO:0000256" key="2">
    <source>
        <dbReference type="ARBA" id="ARBA00022475"/>
    </source>
</evidence>
<feature type="region of interest" description="Disordered" evidence="6">
    <location>
        <begin position="304"/>
        <end position="357"/>
    </location>
</feature>
<feature type="domain" description="Mechanosensitive ion channel MscS" evidence="8">
    <location>
        <begin position="104"/>
        <end position="177"/>
    </location>
</feature>
<reference evidence="9 10" key="1">
    <citation type="submission" date="2015-09" db="EMBL/GenBank/DDBJ databases">
        <title>Identification and resolution of microdiversity through metagenomic sequencing of parallel consortia.</title>
        <authorList>
            <person name="Nelson W.C."/>
            <person name="Romine M.F."/>
            <person name="Lindemann S.R."/>
        </authorList>
    </citation>
    <scope>NUCLEOTIDE SEQUENCE [LARGE SCALE GENOMIC DNA]</scope>
    <source>
        <strain evidence="9">Ana</strain>
    </source>
</reference>
<evidence type="ECO:0000256" key="7">
    <source>
        <dbReference type="SAM" id="Phobius"/>
    </source>
</evidence>
<evidence type="ECO:0000256" key="3">
    <source>
        <dbReference type="ARBA" id="ARBA00022692"/>
    </source>
</evidence>
<evidence type="ECO:0000256" key="4">
    <source>
        <dbReference type="ARBA" id="ARBA00022989"/>
    </source>
</evidence>
<evidence type="ECO:0000256" key="1">
    <source>
        <dbReference type="ARBA" id="ARBA00004651"/>
    </source>
</evidence>
<dbReference type="PANTHER" id="PTHR30566">
    <property type="entry name" value="YNAI-RELATED MECHANOSENSITIVE ION CHANNEL"/>
    <property type="match status" value="1"/>
</dbReference>
<feature type="compositionally biased region" description="Low complexity" evidence="6">
    <location>
        <begin position="308"/>
        <end position="357"/>
    </location>
</feature>
<proteinExistence type="predicted"/>
<sequence>MFLILGEATSVSDVFIDPIIRRKIITSVVGLLAISLLRFGVTQVANQQIESPRLRYSVRKWLGYLFYGLYLLLLISLWLPAFDGLPTFLGLSAAGLAVVLRDPLVNVTGWLFILWRQPFQMGDRIQINTHAGDVIDIGVFQFTLMEIGNWVESDQSTGRILHIPNGKIFQSELANYSQGFKYIWHEIPVLITFESDWEAAKKILFTQVNNHAEHLSGSAEEHLRRAGQKYMISYSKLTPTVYTTVRESGILLTMRYLCEPRRRRGSEQVLWENILREFAKNPDISLAYPTQRFYTTAVATDEPMAPKTSLSNTNSPNANPSNASPSNTSPSNNSPSNNSPPNTNPASTSLSNTNLKR</sequence>
<feature type="transmembrane region" description="Helical" evidence="7">
    <location>
        <begin position="88"/>
        <end position="115"/>
    </location>
</feature>
<organism evidence="9 10">
    <name type="scientific">Phormidesmis priestleyi Ana</name>
    <dbReference type="NCBI Taxonomy" id="1666911"/>
    <lineage>
        <taxon>Bacteria</taxon>
        <taxon>Bacillati</taxon>
        <taxon>Cyanobacteriota</taxon>
        <taxon>Cyanophyceae</taxon>
        <taxon>Leptolyngbyales</taxon>
        <taxon>Leptolyngbyaceae</taxon>
        <taxon>Phormidesmis</taxon>
    </lineage>
</organism>
<evidence type="ECO:0000259" key="8">
    <source>
        <dbReference type="Pfam" id="PF00924"/>
    </source>
</evidence>
<keyword evidence="4 7" id="KW-1133">Transmembrane helix</keyword>
<dbReference type="InterPro" id="IPR006685">
    <property type="entry name" value="MscS_channel_2nd"/>
</dbReference>
<evidence type="ECO:0000313" key="9">
    <source>
        <dbReference type="EMBL" id="KPQ37484.1"/>
    </source>
</evidence>
<dbReference type="InterPro" id="IPR011066">
    <property type="entry name" value="MscS_channel_C_sf"/>
</dbReference>
<evidence type="ECO:0000256" key="6">
    <source>
        <dbReference type="SAM" id="MobiDB-lite"/>
    </source>
</evidence>
<dbReference type="InterPro" id="IPR010920">
    <property type="entry name" value="LSM_dom_sf"/>
</dbReference>
<evidence type="ECO:0000256" key="5">
    <source>
        <dbReference type="ARBA" id="ARBA00023136"/>
    </source>
</evidence>
<dbReference type="STRING" id="1666911.HLUCCA11_00115"/>
<dbReference type="SUPFAM" id="SSF50182">
    <property type="entry name" value="Sm-like ribonucleoproteins"/>
    <property type="match status" value="1"/>
</dbReference>
<evidence type="ECO:0000313" key="10">
    <source>
        <dbReference type="Proteomes" id="UP000050465"/>
    </source>
</evidence>
<feature type="transmembrane region" description="Helical" evidence="7">
    <location>
        <begin position="24"/>
        <end position="41"/>
    </location>
</feature>
<dbReference type="EMBL" id="LJZR01000001">
    <property type="protein sequence ID" value="KPQ37484.1"/>
    <property type="molecule type" value="Genomic_DNA"/>
</dbReference>